<reference evidence="3" key="1">
    <citation type="submission" date="2021-02" db="EMBL/GenBank/DDBJ databases">
        <authorList>
            <person name="Nowell W R."/>
        </authorList>
    </citation>
    <scope>NUCLEOTIDE SEQUENCE</scope>
</reference>
<keyword evidence="2" id="KW-0472">Membrane</keyword>
<name>A0A818WTK6_9BILA</name>
<protein>
    <submittedName>
        <fullName evidence="3">Uncharacterized protein</fullName>
    </submittedName>
</protein>
<sequence>MSWISSDVATTPESDTHDNNKRRRERAYFRGWILCCILITVGLLLAIGLGLLLGFLLTKKNTASTSTTTATTVTTQTTTVSTTTTTTISTSNWLVNGGGENGSCETGSGITSPTGWTYNGTITQIYYSATGGDLTSTTPGPSDRGQCYFYGQVSDVTSMWQYVNMTSSINPVLIDNQTVRFNFSAWIGGYSSQDDNVQVSLAFINQLNQAVGSTTVLGPVLAVDRGGVSELLFKQTSGLVPTSARSSLVTVTITRTAGISDNDGCVDNIGLYFYQ</sequence>
<organism evidence="3 4">
    <name type="scientific">Adineta steineri</name>
    <dbReference type="NCBI Taxonomy" id="433720"/>
    <lineage>
        <taxon>Eukaryota</taxon>
        <taxon>Metazoa</taxon>
        <taxon>Spiralia</taxon>
        <taxon>Gnathifera</taxon>
        <taxon>Rotifera</taxon>
        <taxon>Eurotatoria</taxon>
        <taxon>Bdelloidea</taxon>
        <taxon>Adinetida</taxon>
        <taxon>Adinetidae</taxon>
        <taxon>Adineta</taxon>
    </lineage>
</organism>
<comment type="caution">
    <text evidence="3">The sequence shown here is derived from an EMBL/GenBank/DDBJ whole genome shotgun (WGS) entry which is preliminary data.</text>
</comment>
<evidence type="ECO:0000313" key="3">
    <source>
        <dbReference type="EMBL" id="CAF3729599.1"/>
    </source>
</evidence>
<evidence type="ECO:0000313" key="4">
    <source>
        <dbReference type="Proteomes" id="UP000663881"/>
    </source>
</evidence>
<feature type="transmembrane region" description="Helical" evidence="2">
    <location>
        <begin position="31"/>
        <end position="57"/>
    </location>
</feature>
<feature type="compositionally biased region" description="Polar residues" evidence="1">
    <location>
        <begin position="1"/>
        <end position="13"/>
    </location>
</feature>
<evidence type="ECO:0000256" key="2">
    <source>
        <dbReference type="SAM" id="Phobius"/>
    </source>
</evidence>
<gene>
    <name evidence="3" type="ORF">OKA104_LOCUS14399</name>
</gene>
<keyword evidence="2" id="KW-0812">Transmembrane</keyword>
<feature type="region of interest" description="Disordered" evidence="1">
    <location>
        <begin position="1"/>
        <end position="21"/>
    </location>
</feature>
<dbReference type="EMBL" id="CAJOAY010000758">
    <property type="protein sequence ID" value="CAF3729599.1"/>
    <property type="molecule type" value="Genomic_DNA"/>
</dbReference>
<dbReference type="AlphaFoldDB" id="A0A818WTK6"/>
<keyword evidence="2" id="KW-1133">Transmembrane helix</keyword>
<proteinExistence type="predicted"/>
<evidence type="ECO:0000256" key="1">
    <source>
        <dbReference type="SAM" id="MobiDB-lite"/>
    </source>
</evidence>
<accession>A0A818WTK6</accession>
<dbReference type="Proteomes" id="UP000663881">
    <property type="component" value="Unassembled WGS sequence"/>
</dbReference>